<comment type="caution">
    <text evidence="3">The sequence shown here is derived from an EMBL/GenBank/DDBJ whole genome shotgun (WGS) entry which is preliminary data.</text>
</comment>
<evidence type="ECO:0000259" key="2">
    <source>
        <dbReference type="PROSITE" id="PS50943"/>
    </source>
</evidence>
<dbReference type="InterPro" id="IPR001387">
    <property type="entry name" value="Cro/C1-type_HTH"/>
</dbReference>
<proteinExistence type="predicted"/>
<organism evidence="3 4">
    <name type="scientific">Fodinicola feengrottensis</name>
    <dbReference type="NCBI Taxonomy" id="435914"/>
    <lineage>
        <taxon>Bacteria</taxon>
        <taxon>Bacillati</taxon>
        <taxon>Actinomycetota</taxon>
        <taxon>Actinomycetes</taxon>
        <taxon>Mycobacteriales</taxon>
        <taxon>Fodinicola</taxon>
    </lineage>
</organism>
<evidence type="ECO:0000313" key="3">
    <source>
        <dbReference type="EMBL" id="GAA1708586.1"/>
    </source>
</evidence>
<gene>
    <name evidence="3" type="ORF">GCM10009765_67650</name>
</gene>
<feature type="region of interest" description="Disordered" evidence="1">
    <location>
        <begin position="1"/>
        <end position="41"/>
    </location>
</feature>
<dbReference type="SUPFAM" id="SSF47413">
    <property type="entry name" value="lambda repressor-like DNA-binding domains"/>
    <property type="match status" value="1"/>
</dbReference>
<dbReference type="CDD" id="cd00093">
    <property type="entry name" value="HTH_XRE"/>
    <property type="match status" value="1"/>
</dbReference>
<dbReference type="InterPro" id="IPR010982">
    <property type="entry name" value="Lambda_DNA-bd_dom_sf"/>
</dbReference>
<reference evidence="3 4" key="1">
    <citation type="journal article" date="2019" name="Int. J. Syst. Evol. Microbiol.">
        <title>The Global Catalogue of Microorganisms (GCM) 10K type strain sequencing project: providing services to taxonomists for standard genome sequencing and annotation.</title>
        <authorList>
            <consortium name="The Broad Institute Genomics Platform"/>
            <consortium name="The Broad Institute Genome Sequencing Center for Infectious Disease"/>
            <person name="Wu L."/>
            <person name="Ma J."/>
        </authorList>
    </citation>
    <scope>NUCLEOTIDE SEQUENCE [LARGE SCALE GENOMIC DNA]</scope>
    <source>
        <strain evidence="3 4">JCM 14718</strain>
    </source>
</reference>
<dbReference type="Gene3D" id="1.10.260.40">
    <property type="entry name" value="lambda repressor-like DNA-binding domains"/>
    <property type="match status" value="1"/>
</dbReference>
<protein>
    <submittedName>
        <fullName evidence="3">Helix-turn-helix transcriptional regulator</fullName>
    </submittedName>
</protein>
<dbReference type="PROSITE" id="PS50943">
    <property type="entry name" value="HTH_CROC1"/>
    <property type="match status" value="1"/>
</dbReference>
<name>A0ABN2INJ8_9ACTN</name>
<feature type="domain" description="HTH cro/C1-type" evidence="2">
    <location>
        <begin position="46"/>
        <end position="99"/>
    </location>
</feature>
<keyword evidence="4" id="KW-1185">Reference proteome</keyword>
<dbReference type="Proteomes" id="UP001500618">
    <property type="component" value="Unassembled WGS sequence"/>
</dbReference>
<dbReference type="RefSeq" id="WP_163572411.1">
    <property type="nucleotide sequence ID" value="NZ_BAAANY010000032.1"/>
</dbReference>
<dbReference type="Pfam" id="PF13560">
    <property type="entry name" value="HTH_31"/>
    <property type="match status" value="1"/>
</dbReference>
<evidence type="ECO:0000313" key="4">
    <source>
        <dbReference type="Proteomes" id="UP001500618"/>
    </source>
</evidence>
<evidence type="ECO:0000256" key="1">
    <source>
        <dbReference type="SAM" id="MobiDB-lite"/>
    </source>
</evidence>
<dbReference type="SMART" id="SM00530">
    <property type="entry name" value="HTH_XRE"/>
    <property type="match status" value="1"/>
</dbReference>
<sequence>MKNGGQSDEVAFTPPERLRDRTVTTEGSLPSSGGPKFSRKRVGEEIRRLRNEAMLSQGQLGKLVRASGARISRLETGETAPDLALVMNILEALKVDKELTSTLILVAREANEQMWWKTSGMPERQAAFAELEGTSRRICEYSMVFFPGLLQCPEYVEIRYADRESAIAVDGQAAAAGRVKRQEILRREGDRVKYTAILDEGLLRRQTAPSRVMTKQLRYLVEMASLPTVDLRVVPLNVRFSQYSPPLTAFFLFDVGASERVAVVEAETNELTVTDKSQVQRYEVLWDRIFQVSLSPEKSIELIQGVDT</sequence>
<dbReference type="InterPro" id="IPR043917">
    <property type="entry name" value="DUF5753"/>
</dbReference>
<accession>A0ABN2INJ8</accession>
<dbReference type="EMBL" id="BAAANY010000032">
    <property type="protein sequence ID" value="GAA1708586.1"/>
    <property type="molecule type" value="Genomic_DNA"/>
</dbReference>
<dbReference type="Pfam" id="PF19054">
    <property type="entry name" value="DUF5753"/>
    <property type="match status" value="1"/>
</dbReference>